<keyword evidence="4" id="KW-1185">Reference proteome</keyword>
<evidence type="ECO:0000313" key="3">
    <source>
        <dbReference type="EMBL" id="KAK3202727.1"/>
    </source>
</evidence>
<feature type="compositionally biased region" description="Polar residues" evidence="1">
    <location>
        <begin position="32"/>
        <end position="44"/>
    </location>
</feature>
<comment type="caution">
    <text evidence="3">The sequence shown here is derived from an EMBL/GenBank/DDBJ whole genome shotgun (WGS) entry which is preliminary data.</text>
</comment>
<feature type="region of interest" description="Disordered" evidence="1">
    <location>
        <begin position="32"/>
        <end position="52"/>
    </location>
</feature>
<dbReference type="Pfam" id="PF01370">
    <property type="entry name" value="Epimerase"/>
    <property type="match status" value="1"/>
</dbReference>
<sequence length="300" mass="31141">MHIFVTGASGFIGRALLPELLSAGHTVTALSRSPSSTQTITSLGATPHPGSLTDTNSLTAGAAAADAVIHLAFVHDFSNFATSVETDKAAIAALAAGLAGTKRPLIVTSGTLLLPHGRVGTEDDAYDASTGPLAVRGQSEEFTLGLAREKGVRSVVVRLAPVVHGEGDVQFMPGIIAAAREKGGAAYVGEGLNRWPATHVKDAAVAYRLAVEREVPPGSVLHFVAEGGVRLKDVAEVIGEKLGVPVVSKVGGEVESHFGWISAVIGIDNPVSSEKTRELLGWTPKERGLLDDLREGSYFT</sequence>
<dbReference type="GO" id="GO:0004029">
    <property type="term" value="F:aldehyde dehydrogenase (NAD+) activity"/>
    <property type="evidence" value="ECO:0007669"/>
    <property type="project" value="TreeGrafter"/>
</dbReference>
<dbReference type="Proteomes" id="UP001280581">
    <property type="component" value="Unassembled WGS sequence"/>
</dbReference>
<dbReference type="InterPro" id="IPR001509">
    <property type="entry name" value="Epimerase_deHydtase"/>
</dbReference>
<dbReference type="InterPro" id="IPR051783">
    <property type="entry name" value="NAD(P)-dependent_oxidoreduct"/>
</dbReference>
<evidence type="ECO:0000259" key="2">
    <source>
        <dbReference type="Pfam" id="PF01370"/>
    </source>
</evidence>
<dbReference type="GO" id="GO:0005737">
    <property type="term" value="C:cytoplasm"/>
    <property type="evidence" value="ECO:0007669"/>
    <property type="project" value="TreeGrafter"/>
</dbReference>
<dbReference type="CDD" id="cd05262">
    <property type="entry name" value="SDR_a7"/>
    <property type="match status" value="1"/>
</dbReference>
<gene>
    <name evidence="3" type="ORF">GRF29_154g538905</name>
</gene>
<proteinExistence type="predicted"/>
<accession>A0AAN6LR66</accession>
<feature type="domain" description="NAD-dependent epimerase/dehydratase" evidence="2">
    <location>
        <begin position="3"/>
        <end position="213"/>
    </location>
</feature>
<dbReference type="AlphaFoldDB" id="A0AAN6LR66"/>
<reference evidence="3 4" key="1">
    <citation type="submission" date="2021-02" db="EMBL/GenBank/DDBJ databases">
        <title>Genome assembly of Pseudopithomyces chartarum.</title>
        <authorList>
            <person name="Jauregui R."/>
            <person name="Singh J."/>
            <person name="Voisey C."/>
        </authorList>
    </citation>
    <scope>NUCLEOTIDE SEQUENCE [LARGE SCALE GENOMIC DNA]</scope>
    <source>
        <strain evidence="3 4">AGR01</strain>
    </source>
</reference>
<dbReference type="PANTHER" id="PTHR48079:SF9">
    <property type="entry name" value="PUTATIVE-RELATED"/>
    <property type="match status" value="1"/>
</dbReference>
<evidence type="ECO:0000313" key="4">
    <source>
        <dbReference type="Proteomes" id="UP001280581"/>
    </source>
</evidence>
<protein>
    <recommendedName>
        <fullName evidence="2">NAD-dependent epimerase/dehydratase domain-containing protein</fullName>
    </recommendedName>
</protein>
<dbReference type="SUPFAM" id="SSF51735">
    <property type="entry name" value="NAD(P)-binding Rossmann-fold domains"/>
    <property type="match status" value="1"/>
</dbReference>
<dbReference type="InterPro" id="IPR036291">
    <property type="entry name" value="NAD(P)-bd_dom_sf"/>
</dbReference>
<dbReference type="PANTHER" id="PTHR48079">
    <property type="entry name" value="PROTEIN YEEZ"/>
    <property type="match status" value="1"/>
</dbReference>
<evidence type="ECO:0000256" key="1">
    <source>
        <dbReference type="SAM" id="MobiDB-lite"/>
    </source>
</evidence>
<organism evidence="3 4">
    <name type="scientific">Pseudopithomyces chartarum</name>
    <dbReference type="NCBI Taxonomy" id="1892770"/>
    <lineage>
        <taxon>Eukaryota</taxon>
        <taxon>Fungi</taxon>
        <taxon>Dikarya</taxon>
        <taxon>Ascomycota</taxon>
        <taxon>Pezizomycotina</taxon>
        <taxon>Dothideomycetes</taxon>
        <taxon>Pleosporomycetidae</taxon>
        <taxon>Pleosporales</taxon>
        <taxon>Massarineae</taxon>
        <taxon>Didymosphaeriaceae</taxon>
        <taxon>Pseudopithomyces</taxon>
    </lineage>
</organism>
<dbReference type="EMBL" id="WVTA01000013">
    <property type="protein sequence ID" value="KAK3202727.1"/>
    <property type="molecule type" value="Genomic_DNA"/>
</dbReference>
<name>A0AAN6LR66_9PLEO</name>
<dbReference type="Gene3D" id="3.40.50.720">
    <property type="entry name" value="NAD(P)-binding Rossmann-like Domain"/>
    <property type="match status" value="1"/>
</dbReference>